<evidence type="ECO:0000256" key="7">
    <source>
        <dbReference type="ARBA" id="ARBA00022842"/>
    </source>
</evidence>
<evidence type="ECO:0000256" key="8">
    <source>
        <dbReference type="ARBA" id="ARBA00023027"/>
    </source>
</evidence>
<dbReference type="GO" id="GO:0005829">
    <property type="term" value="C:cytosol"/>
    <property type="evidence" value="ECO:0007669"/>
    <property type="project" value="TreeGrafter"/>
</dbReference>
<dbReference type="EMBL" id="JACWZY010000033">
    <property type="protein sequence ID" value="MBD2704590.1"/>
    <property type="molecule type" value="Genomic_DNA"/>
</dbReference>
<dbReference type="PROSITE" id="PS01056">
    <property type="entry name" value="DNA_LIGASE_N2"/>
    <property type="match status" value="1"/>
</dbReference>
<dbReference type="CDD" id="cd00114">
    <property type="entry name" value="LIGANc"/>
    <property type="match status" value="1"/>
</dbReference>
<dbReference type="InterPro" id="IPR004149">
    <property type="entry name" value="Znf_DNAligase_C4"/>
</dbReference>
<comment type="similarity">
    <text evidence="11">Belongs to the NAD-dependent DNA ligase family. LigA subfamily.</text>
</comment>
<feature type="binding site" evidence="11">
    <location>
        <position position="443"/>
    </location>
    <ligand>
        <name>Zn(2+)</name>
        <dbReference type="ChEBI" id="CHEBI:29105"/>
    </ligand>
</feature>
<dbReference type="NCBIfam" id="NF005932">
    <property type="entry name" value="PRK07956.1"/>
    <property type="match status" value="1"/>
</dbReference>
<feature type="binding site" evidence="11">
    <location>
        <begin position="31"/>
        <end position="35"/>
    </location>
    <ligand>
        <name>NAD(+)</name>
        <dbReference type="ChEBI" id="CHEBI:57540"/>
    </ligand>
</feature>
<dbReference type="PANTHER" id="PTHR23389">
    <property type="entry name" value="CHROMOSOME TRANSMISSION FIDELITY FACTOR 18"/>
    <property type="match status" value="1"/>
</dbReference>
<dbReference type="GO" id="GO:0003911">
    <property type="term" value="F:DNA ligase (NAD+) activity"/>
    <property type="evidence" value="ECO:0007669"/>
    <property type="project" value="UniProtKB-UniRule"/>
</dbReference>
<feature type="binding site" evidence="11">
    <location>
        <position position="446"/>
    </location>
    <ligand>
        <name>Zn(2+)</name>
        <dbReference type="ChEBI" id="CHEBI:29105"/>
    </ligand>
</feature>
<dbReference type="InterPro" id="IPR013839">
    <property type="entry name" value="DNAligase_adenylation"/>
</dbReference>
<dbReference type="Pfam" id="PF01653">
    <property type="entry name" value="DNA_ligase_aden"/>
    <property type="match status" value="2"/>
</dbReference>
<keyword evidence="15" id="KW-1185">Reference proteome</keyword>
<dbReference type="SUPFAM" id="SSF47781">
    <property type="entry name" value="RuvA domain 2-like"/>
    <property type="match status" value="1"/>
</dbReference>
<dbReference type="InterPro" id="IPR001679">
    <property type="entry name" value="DNA_ligase"/>
</dbReference>
<dbReference type="PROSITE" id="PS50172">
    <property type="entry name" value="BRCT"/>
    <property type="match status" value="1"/>
</dbReference>
<dbReference type="PANTHER" id="PTHR23389:SF9">
    <property type="entry name" value="DNA LIGASE"/>
    <property type="match status" value="1"/>
</dbReference>
<evidence type="ECO:0000313" key="14">
    <source>
        <dbReference type="EMBL" id="MBD2704590.1"/>
    </source>
</evidence>
<dbReference type="InterPro" id="IPR001357">
    <property type="entry name" value="BRCT_dom"/>
</dbReference>
<dbReference type="EC" id="6.5.1.2" evidence="11 12"/>
<evidence type="ECO:0000256" key="10">
    <source>
        <dbReference type="ARBA" id="ARBA00034005"/>
    </source>
</evidence>
<dbReference type="GO" id="GO:0046872">
    <property type="term" value="F:metal ion binding"/>
    <property type="evidence" value="ECO:0007669"/>
    <property type="project" value="UniProtKB-KW"/>
</dbReference>
<evidence type="ECO:0000256" key="1">
    <source>
        <dbReference type="ARBA" id="ARBA00004067"/>
    </source>
</evidence>
<dbReference type="PROSITE" id="PS01055">
    <property type="entry name" value="DNA_LIGASE_N1"/>
    <property type="match status" value="1"/>
</dbReference>
<feature type="binding site" evidence="11">
    <location>
        <position position="134"/>
    </location>
    <ligand>
        <name>NAD(+)</name>
        <dbReference type="ChEBI" id="CHEBI:57540"/>
    </ligand>
</feature>
<comment type="catalytic activity">
    <reaction evidence="10 11 12">
        <text>NAD(+) + (deoxyribonucleotide)n-3'-hydroxyl + 5'-phospho-(deoxyribonucleotide)m = (deoxyribonucleotide)n+m + AMP + beta-nicotinamide D-nucleotide.</text>
        <dbReference type="EC" id="6.5.1.2"/>
    </reaction>
</comment>
<proteinExistence type="inferred from homology"/>
<feature type="binding site" evidence="11">
    <location>
        <position position="467"/>
    </location>
    <ligand>
        <name>Zn(2+)</name>
        <dbReference type="ChEBI" id="CHEBI:29105"/>
    </ligand>
</feature>
<name>A0A926Y207_9BACT</name>
<dbReference type="AlphaFoldDB" id="A0A926Y207"/>
<keyword evidence="3 11" id="KW-0235">DNA replication</keyword>
<dbReference type="Pfam" id="PF03119">
    <property type="entry name" value="DNA_ligase_ZBD"/>
    <property type="match status" value="1"/>
</dbReference>
<feature type="binding site" evidence="11">
    <location>
        <begin position="80"/>
        <end position="81"/>
    </location>
    <ligand>
        <name>NAD(+)</name>
        <dbReference type="ChEBI" id="CHEBI:57540"/>
    </ligand>
</feature>
<keyword evidence="7 11" id="KW-0460">Magnesium</keyword>
<feature type="binding site" evidence="11">
    <location>
        <position position="325"/>
    </location>
    <ligand>
        <name>NAD(+)</name>
        <dbReference type="ChEBI" id="CHEBI:57540"/>
    </ligand>
</feature>
<dbReference type="Gene3D" id="3.40.50.10190">
    <property type="entry name" value="BRCT domain"/>
    <property type="match status" value="1"/>
</dbReference>
<dbReference type="FunFam" id="1.10.150.20:FF:000006">
    <property type="entry name" value="DNA ligase"/>
    <property type="match status" value="1"/>
</dbReference>
<dbReference type="HAMAP" id="MF_01588">
    <property type="entry name" value="DNA_ligase_A"/>
    <property type="match status" value="1"/>
</dbReference>
<evidence type="ECO:0000313" key="15">
    <source>
        <dbReference type="Proteomes" id="UP000598820"/>
    </source>
</evidence>
<protein>
    <recommendedName>
        <fullName evidence="11 12">DNA ligase</fullName>
        <ecNumber evidence="11 12">6.5.1.2</ecNumber>
    </recommendedName>
    <alternativeName>
        <fullName evidence="11">Polydeoxyribonucleotide synthase [NAD(+)]</fullName>
    </alternativeName>
</protein>
<comment type="cofactor">
    <cofactor evidence="11">
        <name>Mg(2+)</name>
        <dbReference type="ChEBI" id="CHEBI:18420"/>
    </cofactor>
    <cofactor evidence="11">
        <name>Mn(2+)</name>
        <dbReference type="ChEBI" id="CHEBI:29035"/>
    </cofactor>
</comment>
<keyword evidence="2 11" id="KW-0436">Ligase</keyword>
<dbReference type="InterPro" id="IPR012340">
    <property type="entry name" value="NA-bd_OB-fold"/>
</dbReference>
<dbReference type="CDD" id="cd17748">
    <property type="entry name" value="BRCT_DNA_ligase_like"/>
    <property type="match status" value="1"/>
</dbReference>
<dbReference type="InterPro" id="IPR010994">
    <property type="entry name" value="RuvA_2-like"/>
</dbReference>
<dbReference type="RefSeq" id="WP_190891281.1">
    <property type="nucleotide sequence ID" value="NZ_JACWZY010000033.1"/>
</dbReference>
<keyword evidence="6 11" id="KW-0862">Zinc</keyword>
<comment type="caution">
    <text evidence="14">The sequence shown here is derived from an EMBL/GenBank/DDBJ whole genome shotgun (WGS) entry which is preliminary data.</text>
</comment>
<dbReference type="Pfam" id="PF00533">
    <property type="entry name" value="BRCT"/>
    <property type="match status" value="1"/>
</dbReference>
<dbReference type="SUPFAM" id="SSF50249">
    <property type="entry name" value="Nucleic acid-binding proteins"/>
    <property type="match status" value="1"/>
</dbReference>
<dbReference type="Gene3D" id="6.20.10.30">
    <property type="match status" value="1"/>
</dbReference>
<dbReference type="Proteomes" id="UP000598820">
    <property type="component" value="Unassembled WGS sequence"/>
</dbReference>
<dbReference type="InterPro" id="IPR033136">
    <property type="entry name" value="DNA_ligase_CS"/>
</dbReference>
<dbReference type="InterPro" id="IPR041663">
    <property type="entry name" value="DisA/LigA_HHH"/>
</dbReference>
<feature type="binding site" evidence="11">
    <location>
        <position position="349"/>
    </location>
    <ligand>
        <name>NAD(+)</name>
        <dbReference type="ChEBI" id="CHEBI:57540"/>
    </ligand>
</feature>
<dbReference type="PIRSF" id="PIRSF001604">
    <property type="entry name" value="LigA"/>
    <property type="match status" value="1"/>
</dbReference>
<evidence type="ECO:0000256" key="5">
    <source>
        <dbReference type="ARBA" id="ARBA00022763"/>
    </source>
</evidence>
<evidence type="ECO:0000256" key="9">
    <source>
        <dbReference type="ARBA" id="ARBA00023204"/>
    </source>
</evidence>
<organism evidence="14 15">
    <name type="scientific">Spirosoma profusum</name>
    <dbReference type="NCBI Taxonomy" id="2771354"/>
    <lineage>
        <taxon>Bacteria</taxon>
        <taxon>Pseudomonadati</taxon>
        <taxon>Bacteroidota</taxon>
        <taxon>Cytophagia</taxon>
        <taxon>Cytophagales</taxon>
        <taxon>Cytophagaceae</taxon>
        <taxon>Spirosoma</taxon>
    </lineage>
</organism>
<dbReference type="Gene3D" id="1.10.287.610">
    <property type="entry name" value="Helix hairpin bin"/>
    <property type="match status" value="1"/>
</dbReference>
<keyword evidence="11" id="KW-0464">Manganese</keyword>
<dbReference type="Pfam" id="PF12826">
    <property type="entry name" value="HHH_2"/>
    <property type="match status" value="1"/>
</dbReference>
<evidence type="ECO:0000256" key="4">
    <source>
        <dbReference type="ARBA" id="ARBA00022723"/>
    </source>
</evidence>
<dbReference type="InterPro" id="IPR013840">
    <property type="entry name" value="DNAligase_N"/>
</dbReference>
<dbReference type="InterPro" id="IPR018239">
    <property type="entry name" value="DNA_ligase_AS"/>
</dbReference>
<dbReference type="GO" id="GO:0006260">
    <property type="term" value="P:DNA replication"/>
    <property type="evidence" value="ECO:0007669"/>
    <property type="project" value="UniProtKB-KW"/>
</dbReference>
<accession>A0A926Y207</accession>
<dbReference type="InterPro" id="IPR004150">
    <property type="entry name" value="NAD_DNA_ligase_OB"/>
</dbReference>
<sequence length="730" mass="81887">MTPQERIAELSDRLNYYNYQYYQNSLSEVDDFTFDQLLTELTELEKQYPEFRRSDSPTVRVGGAISKEFATVYHRFPMLSLGNTYSESDLIEFDNRVRKGLNGQPYEYVCELKFDGVALSMTYENGVLIQGATRGDGVRGDDITNNIRTIRTVPLRVEWQRGKGRGHGEKGIDKEAEGQLALSFDSNVTPSAQGPLPEAQIPALFEVRGEGFLPLAEFNRINKEREDIGEPLLANPRNAASGTFKQQDSGAVARRRLDCYIYSFLSEQDIFQTHEVSLIAMKEWGFNVSPTWRKCADIRDVMNYINEWETKRFDLPLGTDGIVIKVNRYDQQRELGYTAKSPRWAIAFKYKALAASTVLNGIRYQVGRTGAVTPVALLTPVLLAGTTVKRASLHNANEIERLGVRLFDTVFVEKGGEIIPKITGVDLNRRTEQSQPIIYPTTCPACGTPLIRKEGEAHFYCPNERGCPPQRQSRFEHFIQRRAMNIESLGEGKIELLIDRGLVETPADLYDLTFDKLLGIEKVFIEEETMDPATSEVIPGKKRVVSFREKTVENILTAIERSKAQPLANVLFALGIRYVGNTTAEKLVDYFGSMDAIMNATLDELLAVPDTGPRIAESIVAWFSDADNRAYVERLRAAGLQFVGEKKVVEQEGDTLAGKTFLYSGTFANFTREELESRIVANGGKLLSGISKKLNYLIVGENAGPSKVDKAQKLNVPMISEDEFLAMLEV</sequence>
<keyword evidence="4 11" id="KW-0479">Metal-binding</keyword>
<evidence type="ECO:0000256" key="11">
    <source>
        <dbReference type="HAMAP-Rule" id="MF_01588"/>
    </source>
</evidence>
<feature type="binding site" evidence="11">
    <location>
        <position position="461"/>
    </location>
    <ligand>
        <name>Zn(2+)</name>
        <dbReference type="ChEBI" id="CHEBI:29105"/>
    </ligand>
</feature>
<evidence type="ECO:0000256" key="12">
    <source>
        <dbReference type="RuleBase" id="RU000618"/>
    </source>
</evidence>
<feature type="binding site" evidence="11">
    <location>
        <position position="111"/>
    </location>
    <ligand>
        <name>NAD(+)</name>
        <dbReference type="ChEBI" id="CHEBI:57540"/>
    </ligand>
</feature>
<dbReference type="NCBIfam" id="TIGR00575">
    <property type="entry name" value="dnlj"/>
    <property type="match status" value="1"/>
</dbReference>
<evidence type="ECO:0000259" key="13">
    <source>
        <dbReference type="PROSITE" id="PS50172"/>
    </source>
</evidence>
<dbReference type="Gene3D" id="3.30.470.30">
    <property type="entry name" value="DNA ligase/mRNA capping enzyme"/>
    <property type="match status" value="1"/>
</dbReference>
<keyword evidence="5 11" id="KW-0227">DNA damage</keyword>
<dbReference type="InterPro" id="IPR036420">
    <property type="entry name" value="BRCT_dom_sf"/>
</dbReference>
<evidence type="ECO:0000256" key="2">
    <source>
        <dbReference type="ARBA" id="ARBA00022598"/>
    </source>
</evidence>
<comment type="function">
    <text evidence="1 11">DNA ligase that catalyzes the formation of phosphodiester linkages between 5'-phosphoryl and 3'-hydroxyl groups in double-stranded DNA using NAD as a coenzyme and as the energy source for the reaction. It is essential for DNA replication and repair of damaged DNA.</text>
</comment>
<dbReference type="Pfam" id="PF03120">
    <property type="entry name" value="OB_DNA_ligase"/>
    <property type="match status" value="1"/>
</dbReference>
<dbReference type="SUPFAM" id="SSF56091">
    <property type="entry name" value="DNA ligase/mRNA capping enzyme, catalytic domain"/>
    <property type="match status" value="1"/>
</dbReference>
<evidence type="ECO:0000256" key="3">
    <source>
        <dbReference type="ARBA" id="ARBA00022705"/>
    </source>
</evidence>
<keyword evidence="9 11" id="KW-0234">DNA repair</keyword>
<dbReference type="SMART" id="SM00532">
    <property type="entry name" value="LIGANc"/>
    <property type="match status" value="1"/>
</dbReference>
<gene>
    <name evidence="11 14" type="primary">ligA</name>
    <name evidence="14" type="ORF">IC229_28370</name>
</gene>
<dbReference type="GO" id="GO:0006281">
    <property type="term" value="P:DNA repair"/>
    <property type="evidence" value="ECO:0007669"/>
    <property type="project" value="UniProtKB-KW"/>
</dbReference>
<dbReference type="SUPFAM" id="SSF52113">
    <property type="entry name" value="BRCT domain"/>
    <property type="match status" value="1"/>
</dbReference>
<dbReference type="Gene3D" id="1.10.150.20">
    <property type="entry name" value="5' to 3' exonuclease, C-terminal subdomain"/>
    <property type="match status" value="2"/>
</dbReference>
<keyword evidence="8 11" id="KW-0520">NAD</keyword>
<dbReference type="SMART" id="SM00292">
    <property type="entry name" value="BRCT"/>
    <property type="match status" value="1"/>
</dbReference>
<feature type="domain" description="BRCT" evidence="13">
    <location>
        <begin position="651"/>
        <end position="730"/>
    </location>
</feature>
<evidence type="ECO:0000256" key="6">
    <source>
        <dbReference type="ARBA" id="ARBA00022833"/>
    </source>
</evidence>
<dbReference type="Gene3D" id="2.40.50.140">
    <property type="entry name" value="Nucleic acid-binding proteins"/>
    <property type="match status" value="1"/>
</dbReference>
<feature type="active site" description="N6-AMP-lysine intermediate" evidence="11">
    <location>
        <position position="113"/>
    </location>
</feature>
<feature type="binding site" evidence="11">
    <location>
        <position position="210"/>
    </location>
    <ligand>
        <name>NAD(+)</name>
        <dbReference type="ChEBI" id="CHEBI:57540"/>
    </ligand>
</feature>
<reference evidence="14" key="1">
    <citation type="submission" date="2020-09" db="EMBL/GenBank/DDBJ databases">
        <authorList>
            <person name="Kim M.K."/>
        </authorList>
    </citation>
    <scope>NUCLEOTIDE SEQUENCE</scope>
    <source>
        <strain evidence="14">BT702</strain>
    </source>
</reference>